<feature type="transmembrane region" description="Helical" evidence="1">
    <location>
        <begin position="62"/>
        <end position="86"/>
    </location>
</feature>
<dbReference type="KEGG" id="medw:NCTC10132_00192"/>
<dbReference type="NCBIfam" id="NF046009">
    <property type="entry name" value="MAGa3780_fam"/>
    <property type="match status" value="1"/>
</dbReference>
<name>A0A3B0Q1M4_9BACT</name>
<keyword evidence="1" id="KW-1133">Transmembrane helix</keyword>
<evidence type="ECO:0000256" key="1">
    <source>
        <dbReference type="SAM" id="Phobius"/>
    </source>
</evidence>
<dbReference type="EMBL" id="LS991951">
    <property type="protein sequence ID" value="SYV96856.1"/>
    <property type="molecule type" value="Genomic_DNA"/>
</dbReference>
<gene>
    <name evidence="2" type="ORF">NCTC10132_00192</name>
</gene>
<organism evidence="2 3">
    <name type="scientific">Mycoplasmopsis edwardii</name>
    <dbReference type="NCBI Taxonomy" id="53558"/>
    <lineage>
        <taxon>Bacteria</taxon>
        <taxon>Bacillati</taxon>
        <taxon>Mycoplasmatota</taxon>
        <taxon>Mycoplasmoidales</taxon>
        <taxon>Metamycoplasmataceae</taxon>
        <taxon>Mycoplasmopsis</taxon>
    </lineage>
</organism>
<feature type="non-terminal residue" evidence="2">
    <location>
        <position position="87"/>
    </location>
</feature>
<reference evidence="3" key="1">
    <citation type="submission" date="2018-06" db="EMBL/GenBank/DDBJ databases">
        <authorList>
            <consortium name="Pathogen Informatics"/>
        </authorList>
    </citation>
    <scope>NUCLEOTIDE SEQUENCE [LARGE SCALE GENOMIC DNA]</scope>
    <source>
        <strain evidence="3">NCTC10132</strain>
    </source>
</reference>
<feature type="transmembrane region" description="Helical" evidence="1">
    <location>
        <begin position="12"/>
        <end position="31"/>
    </location>
</feature>
<sequence length="87" mass="9969">MRRQIKVSFKNIYSLSLIVVAYFFFAMFVYLGSGSQYDFKNGAIIYSFLHFYRPFFIKTSSVGLIVTLDLLLFVIAFLAPAGLGFAW</sequence>
<dbReference type="Proteomes" id="UP000257559">
    <property type="component" value="Chromosome"/>
</dbReference>
<accession>A0A3B0Q1M4</accession>
<evidence type="ECO:0000313" key="2">
    <source>
        <dbReference type="EMBL" id="SYV96856.1"/>
    </source>
</evidence>
<proteinExistence type="predicted"/>
<protein>
    <submittedName>
        <fullName evidence="2">Uncharacterized protein</fullName>
    </submittedName>
</protein>
<dbReference type="AlphaFoldDB" id="A0A3B0Q1M4"/>
<keyword evidence="1" id="KW-0472">Membrane</keyword>
<evidence type="ECO:0000313" key="3">
    <source>
        <dbReference type="Proteomes" id="UP000257559"/>
    </source>
</evidence>
<keyword evidence="3" id="KW-1185">Reference proteome</keyword>
<keyword evidence="1" id="KW-0812">Transmembrane</keyword>